<sequence>MTALALDGVAHAYFGRTVLDRVVLRVAEDEIVALVGPSGCGKSTLVHIAAGLIEPLRGRVVAGYRRHGMIFQEPRLLPWATAEDNIAYPLRLAGVARGERLEKARRAADLVSLDRRDLGKYPVELSGGMRQRTAIARALVVEPDFVFFDEPFTALDVALKRQMQDLVIAAARQARFAGLFVTHDLAEAVRVSDRIVVLDERVRGIAGERFVGLAHGARDDAAVFAAVQSYLKEDPLFRHLHETDERRIA</sequence>
<dbReference type="RefSeq" id="WP_023786842.1">
    <property type="nucleotide sequence ID" value="NC_022997.1"/>
</dbReference>
<dbReference type="InterPro" id="IPR003593">
    <property type="entry name" value="AAA+_ATPase"/>
</dbReference>
<reference evidence="6 7" key="1">
    <citation type="journal article" date="2014" name="Genome Announc.">
        <title>Complete Genome Sequence of Hyphomicrobium nitrativorans Strain NL23, a Denitrifying Bacterium Isolated from Biofilm of a Methanol-Fed Denitrification System Treating Seawater at the Montreal Biodome.</title>
        <authorList>
            <person name="Martineau C."/>
            <person name="Villeneuve C."/>
            <person name="Mauffrey F."/>
            <person name="Villemur R."/>
        </authorList>
    </citation>
    <scope>NUCLEOTIDE SEQUENCE [LARGE SCALE GENOMIC DNA]</scope>
    <source>
        <strain evidence="6">NL23</strain>
    </source>
</reference>
<dbReference type="GO" id="GO:0005524">
    <property type="term" value="F:ATP binding"/>
    <property type="evidence" value="ECO:0007669"/>
    <property type="project" value="UniProtKB-KW"/>
</dbReference>
<comment type="similarity">
    <text evidence="1">Belongs to the ABC transporter superfamily.</text>
</comment>
<evidence type="ECO:0000256" key="4">
    <source>
        <dbReference type="ARBA" id="ARBA00022840"/>
    </source>
</evidence>
<evidence type="ECO:0000256" key="1">
    <source>
        <dbReference type="ARBA" id="ARBA00005417"/>
    </source>
</evidence>
<dbReference type="SMART" id="SM00382">
    <property type="entry name" value="AAA"/>
    <property type="match status" value="1"/>
</dbReference>
<feature type="domain" description="ABC transporter" evidence="5">
    <location>
        <begin position="4"/>
        <end position="225"/>
    </location>
</feature>
<dbReference type="PANTHER" id="PTHR42788">
    <property type="entry name" value="TAURINE IMPORT ATP-BINDING PROTEIN-RELATED"/>
    <property type="match status" value="1"/>
</dbReference>
<dbReference type="PANTHER" id="PTHR42788:SF13">
    <property type="entry name" value="ALIPHATIC SULFONATES IMPORT ATP-BINDING PROTEIN SSUB"/>
    <property type="match status" value="1"/>
</dbReference>
<evidence type="ECO:0000256" key="2">
    <source>
        <dbReference type="ARBA" id="ARBA00022448"/>
    </source>
</evidence>
<dbReference type="Proteomes" id="UP000018542">
    <property type="component" value="Chromosome"/>
</dbReference>
<name>V5SCK7_9HYPH</name>
<dbReference type="AlphaFoldDB" id="V5SCK7"/>
<keyword evidence="2" id="KW-0813">Transport</keyword>
<keyword evidence="4" id="KW-0067">ATP-binding</keyword>
<dbReference type="SUPFAM" id="SSF52540">
    <property type="entry name" value="P-loop containing nucleoside triphosphate hydrolases"/>
    <property type="match status" value="1"/>
</dbReference>
<dbReference type="STRING" id="1029756.W911_07270"/>
<evidence type="ECO:0000259" key="5">
    <source>
        <dbReference type="PROSITE" id="PS50893"/>
    </source>
</evidence>
<proteinExistence type="inferred from homology"/>
<dbReference type="OrthoDB" id="9802264at2"/>
<dbReference type="GO" id="GO:0016887">
    <property type="term" value="F:ATP hydrolysis activity"/>
    <property type="evidence" value="ECO:0007669"/>
    <property type="project" value="InterPro"/>
</dbReference>
<dbReference type="InterPro" id="IPR050166">
    <property type="entry name" value="ABC_transporter_ATP-bind"/>
</dbReference>
<evidence type="ECO:0000256" key="3">
    <source>
        <dbReference type="ARBA" id="ARBA00022741"/>
    </source>
</evidence>
<keyword evidence="3" id="KW-0547">Nucleotide-binding</keyword>
<dbReference type="Pfam" id="PF00005">
    <property type="entry name" value="ABC_tran"/>
    <property type="match status" value="1"/>
</dbReference>
<dbReference type="PATRIC" id="fig|1029756.8.peg.1523"/>
<dbReference type="KEGG" id="hni:W911_07270"/>
<dbReference type="EMBL" id="CP006912">
    <property type="protein sequence ID" value="AHB48222.1"/>
    <property type="molecule type" value="Genomic_DNA"/>
</dbReference>
<dbReference type="Gene3D" id="3.40.50.300">
    <property type="entry name" value="P-loop containing nucleotide triphosphate hydrolases"/>
    <property type="match status" value="1"/>
</dbReference>
<dbReference type="PROSITE" id="PS50893">
    <property type="entry name" value="ABC_TRANSPORTER_2"/>
    <property type="match status" value="1"/>
</dbReference>
<gene>
    <name evidence="6" type="ORF">W911_07270</name>
</gene>
<evidence type="ECO:0000313" key="7">
    <source>
        <dbReference type="Proteomes" id="UP000018542"/>
    </source>
</evidence>
<organism evidence="6 7">
    <name type="scientific">Hyphomicrobium nitrativorans NL23</name>
    <dbReference type="NCBI Taxonomy" id="1029756"/>
    <lineage>
        <taxon>Bacteria</taxon>
        <taxon>Pseudomonadati</taxon>
        <taxon>Pseudomonadota</taxon>
        <taxon>Alphaproteobacteria</taxon>
        <taxon>Hyphomicrobiales</taxon>
        <taxon>Hyphomicrobiaceae</taxon>
        <taxon>Hyphomicrobium</taxon>
    </lineage>
</organism>
<dbReference type="HOGENOM" id="CLU_000604_1_22_5"/>
<keyword evidence="7" id="KW-1185">Reference proteome</keyword>
<dbReference type="InterPro" id="IPR027417">
    <property type="entry name" value="P-loop_NTPase"/>
</dbReference>
<dbReference type="InterPro" id="IPR003439">
    <property type="entry name" value="ABC_transporter-like_ATP-bd"/>
</dbReference>
<evidence type="ECO:0000313" key="6">
    <source>
        <dbReference type="EMBL" id="AHB48222.1"/>
    </source>
</evidence>
<accession>V5SCK7</accession>
<protein>
    <submittedName>
        <fullName evidence="6">ABC transporter ATPase</fullName>
    </submittedName>
</protein>